<dbReference type="SUPFAM" id="SSF110395">
    <property type="entry name" value="CutC-like"/>
    <property type="match status" value="1"/>
</dbReference>
<dbReference type="Pfam" id="PF03932">
    <property type="entry name" value="CutC"/>
    <property type="match status" value="1"/>
</dbReference>
<comment type="caution">
    <text evidence="3">The sequence shown here is derived from an EMBL/GenBank/DDBJ whole genome shotgun (WGS) entry which is preliminary data.</text>
</comment>
<dbReference type="InterPro" id="IPR036822">
    <property type="entry name" value="CutC-like_dom_sf"/>
</dbReference>
<dbReference type="Proteomes" id="UP000308705">
    <property type="component" value="Unassembled WGS sequence"/>
</dbReference>
<dbReference type="AlphaFoldDB" id="A0A4U3M9P3"/>
<evidence type="ECO:0000256" key="2">
    <source>
        <dbReference type="ARBA" id="ARBA00019014"/>
    </source>
</evidence>
<proteinExistence type="inferred from homology"/>
<evidence type="ECO:0000313" key="3">
    <source>
        <dbReference type="EMBL" id="TKK84999.1"/>
    </source>
</evidence>
<evidence type="ECO:0000313" key="4">
    <source>
        <dbReference type="Proteomes" id="UP000308705"/>
    </source>
</evidence>
<keyword evidence="4" id="KW-1185">Reference proteome</keyword>
<organism evidence="3 4">
    <name type="scientific">Herbidospora galbida</name>
    <dbReference type="NCBI Taxonomy" id="2575442"/>
    <lineage>
        <taxon>Bacteria</taxon>
        <taxon>Bacillati</taxon>
        <taxon>Actinomycetota</taxon>
        <taxon>Actinomycetes</taxon>
        <taxon>Streptosporangiales</taxon>
        <taxon>Streptosporangiaceae</taxon>
        <taxon>Herbidospora</taxon>
    </lineage>
</organism>
<protein>
    <recommendedName>
        <fullName evidence="2">Copper homeostasis protein cutC homolog</fullName>
    </recommendedName>
</protein>
<sequence>MTGPLLEVIALDVRDAVAAEEGGADRLEVVADMSAGGLTPPAETVAAIAEKCTLPQMVMVRLDAGFTAGDEELARLRTQVREMAEAGAAGFVFGFLTAEGAVDLAATEALIHAAAPLPWTFHRAVDHAADVQASWRAVRLLPNLATILTSGSPRGVGEGLPVLRTRAEAGDAALIMAGGGLSFDHVPVLLDYGIKAFHIGSAARESWLSSVDPRRVARWRALLDA</sequence>
<comment type="similarity">
    <text evidence="1">Belongs to the CutC family.</text>
</comment>
<dbReference type="GO" id="GO:0005507">
    <property type="term" value="F:copper ion binding"/>
    <property type="evidence" value="ECO:0007669"/>
    <property type="project" value="TreeGrafter"/>
</dbReference>
<accession>A0A4U3M9P3</accession>
<gene>
    <name evidence="3" type="ORF">FDA94_27855</name>
</gene>
<evidence type="ECO:0000256" key="1">
    <source>
        <dbReference type="ARBA" id="ARBA00007768"/>
    </source>
</evidence>
<reference evidence="3 4" key="1">
    <citation type="submission" date="2019-04" db="EMBL/GenBank/DDBJ databases">
        <title>Herbidospora sp. NEAU-GS14.nov., a novel actinomycete isolated from soil.</title>
        <authorList>
            <person name="Han L."/>
        </authorList>
    </citation>
    <scope>NUCLEOTIDE SEQUENCE [LARGE SCALE GENOMIC DNA]</scope>
    <source>
        <strain evidence="3 4">NEAU-GS14</strain>
    </source>
</reference>
<dbReference type="RefSeq" id="WP_137250034.1">
    <property type="nucleotide sequence ID" value="NZ_SZQA01000031.1"/>
</dbReference>
<dbReference type="EMBL" id="SZQA01000031">
    <property type="protein sequence ID" value="TKK84999.1"/>
    <property type="molecule type" value="Genomic_DNA"/>
</dbReference>
<dbReference type="PANTHER" id="PTHR12598">
    <property type="entry name" value="COPPER HOMEOSTASIS PROTEIN CUTC"/>
    <property type="match status" value="1"/>
</dbReference>
<dbReference type="Gene3D" id="3.20.20.380">
    <property type="entry name" value="Copper homeostasis (CutC) domain"/>
    <property type="match status" value="1"/>
</dbReference>
<dbReference type="OrthoDB" id="9815677at2"/>
<dbReference type="InterPro" id="IPR005627">
    <property type="entry name" value="CutC-like"/>
</dbReference>
<dbReference type="PANTHER" id="PTHR12598:SF0">
    <property type="entry name" value="COPPER HOMEOSTASIS PROTEIN CUTC HOMOLOG"/>
    <property type="match status" value="1"/>
</dbReference>
<name>A0A4U3M9P3_9ACTN</name>